<name>A3LXS3_PICST</name>
<protein>
    <submittedName>
        <fullName evidence="1">MCP-domain signal transduction protein</fullName>
    </submittedName>
</protein>
<reference evidence="1 2" key="1">
    <citation type="journal article" date="2007" name="Nat. Biotechnol.">
        <title>Genome sequence of the lignocellulose-bioconverting and xylose-fermenting yeast Pichia stipitis.</title>
        <authorList>
            <person name="Jeffries T.W."/>
            <person name="Grigoriev I.V."/>
            <person name="Grimwood J."/>
            <person name="Laplaza J.M."/>
            <person name="Aerts A."/>
            <person name="Salamov A."/>
            <person name="Schmutz J."/>
            <person name="Lindquist E."/>
            <person name="Dehal P."/>
            <person name="Shapiro H."/>
            <person name="Jin Y.S."/>
            <person name="Passoth V."/>
            <person name="Richardson P.M."/>
        </authorList>
    </citation>
    <scope>NUCLEOTIDE SEQUENCE [LARGE SCALE GENOMIC DNA]</scope>
    <source>
        <strain evidence="2">ATCC 58785 / CBS 6054 / NBRC 10063 / NRRL Y-11545</strain>
    </source>
</reference>
<dbReference type="OrthoDB" id="4077683at2759"/>
<dbReference type="eggNOG" id="ENOG502RPUV">
    <property type="taxonomic scope" value="Eukaryota"/>
</dbReference>
<sequence length="633" mass="72936">MAPRRTPSHSDSLSLSRCKRAVRPFISKVHSLYDLNQKYSSLLVHNFPLKEALSCFRPDSTAYSENEQSRKAYNEIKGDKRRKKADYIVPKSNIGIDSDNLDYSYEETDSEERASVSPIMQSTLLSRQVDAFVSPKDSFARLLSMKPFITVELYDSYVEVFQIFRNIVTSFISSNHPLDQNSSKIPRLSTLSSLKIGKMIALSTKSSFYKLNQALLFDPNTLPIYLKEVHNNLNDDIDYWFEVEPTIVIESYRLEFILGYFVHLVVFYSKSVLYCLMPVLIHWLFEQAQTDGPNSQVLFTIMNTMFSEYWSITSQDHSDIDCDTTVLLNGNDFRRTNTRSFWILFKIGYWSKFVHALGLQSNFSSSCNSSLILETMPVDDKINLEVINEIDSDLSERETLIHDIYGVIKANPQHPILNSVLVKLFTELLSETRSRVGRCTNIEDIEESLSDSYLQLNDFLNIWLGLSNESSLIFNSLYPGNELIFEATSMLLSFIKSKATRTHNRLVRLIDGPYSVDAEKVNQLVTDINTICKNSDMLMKCVDILRGYFLDNGKFTPYFPYSENEISRTILQILLCESCYASNRELNDFLLWLYERGELASLELAQSIFKRAYDDHDEFDDDDIEEIGCLLFP</sequence>
<keyword evidence="2" id="KW-1185">Reference proteome</keyword>
<gene>
    <name evidence="1" type="ORF">PICST_62836</name>
</gene>
<evidence type="ECO:0000313" key="1">
    <source>
        <dbReference type="EMBL" id="ABN67848.2"/>
    </source>
</evidence>
<dbReference type="RefSeq" id="XP_001385877.2">
    <property type="nucleotide sequence ID" value="XM_001385840.1"/>
</dbReference>
<dbReference type="HOGENOM" id="CLU_432181_0_0_1"/>
<dbReference type="InParanoid" id="A3LXS3"/>
<dbReference type="KEGG" id="pic:PICST_62836"/>
<dbReference type="Proteomes" id="UP000002258">
    <property type="component" value="Chromosome 6"/>
</dbReference>
<accession>A3LXS3</accession>
<dbReference type="AlphaFoldDB" id="A3LXS3"/>
<evidence type="ECO:0000313" key="2">
    <source>
        <dbReference type="Proteomes" id="UP000002258"/>
    </source>
</evidence>
<dbReference type="OMA" id="WHFDSAN"/>
<organism evidence="1 2">
    <name type="scientific">Scheffersomyces stipitis (strain ATCC 58785 / CBS 6054 / NBRC 10063 / NRRL Y-11545)</name>
    <name type="common">Yeast</name>
    <name type="synonym">Pichia stipitis</name>
    <dbReference type="NCBI Taxonomy" id="322104"/>
    <lineage>
        <taxon>Eukaryota</taxon>
        <taxon>Fungi</taxon>
        <taxon>Dikarya</taxon>
        <taxon>Ascomycota</taxon>
        <taxon>Saccharomycotina</taxon>
        <taxon>Pichiomycetes</taxon>
        <taxon>Debaryomycetaceae</taxon>
        <taxon>Scheffersomyces</taxon>
    </lineage>
</organism>
<dbReference type="GeneID" id="4839915"/>
<proteinExistence type="predicted"/>
<dbReference type="EMBL" id="CP000500">
    <property type="protein sequence ID" value="ABN67848.2"/>
    <property type="molecule type" value="Genomic_DNA"/>
</dbReference>